<proteinExistence type="predicted"/>
<evidence type="ECO:0000313" key="3">
    <source>
        <dbReference type="Proteomes" id="UP000645217"/>
    </source>
</evidence>
<accession>A0A917QP53</accession>
<sequence length="496" mass="49513">MAWSLVASDTAAFADGNAGHIFDLGSAPTVGDIDVLFVNSDTVVSTPAGWTLPSGGSLVTNQGAYVFYRIAVGGESSTVTITTSGDFNAAAGWSRWRGGKAFDVAGGAQVNSAVGGATPSLTLGPLAEANELVVVAALLHRLASPTPSTPVWSSGYTSLTSVTQGTGNPGCTQFVAYKTGAGTASETPSCTWTDGAFDRYILAVAFTIDPGGPAQRDATDSVAVSDATAGTLAAGRASADSFTVSDSPSRAVTRTRGTSDVLAVSDNAGRGVAVLRNAADEVVISDDPGRALTGSRAATDSAVPTDTPTRALSTARSAPETVQLGDTATSAVTLLAAATDAVSVSDDVQAVPTTVAGASDSASFEDTAVAVLTLSRGLADTVTVEDVAFPASTVAASAADTLTFDAAAAAAALLPRTVSDAVDLADEPAAALAYTAHAADAVHLADTATRSAQTFLRPASDAVHVTDTATIADPGIDITVTVAAPTRVWSVGRPWI</sequence>
<name>A0A917QP53_9ACTN</name>
<organism evidence="2 3">
    <name type="scientific">Sphaerisporangium melleum</name>
    <dbReference type="NCBI Taxonomy" id="321316"/>
    <lineage>
        <taxon>Bacteria</taxon>
        <taxon>Bacillati</taxon>
        <taxon>Actinomycetota</taxon>
        <taxon>Actinomycetes</taxon>
        <taxon>Streptosporangiales</taxon>
        <taxon>Streptosporangiaceae</taxon>
        <taxon>Sphaerisporangium</taxon>
    </lineage>
</organism>
<evidence type="ECO:0000313" key="2">
    <source>
        <dbReference type="EMBL" id="GGK61468.1"/>
    </source>
</evidence>
<dbReference type="AlphaFoldDB" id="A0A917QP53"/>
<evidence type="ECO:0000256" key="1">
    <source>
        <dbReference type="SAM" id="MobiDB-lite"/>
    </source>
</evidence>
<comment type="caution">
    <text evidence="2">The sequence shown here is derived from an EMBL/GenBank/DDBJ whole genome shotgun (WGS) entry which is preliminary data.</text>
</comment>
<gene>
    <name evidence="2" type="ORF">GCM10007964_00700</name>
</gene>
<feature type="compositionally biased region" description="Polar residues" evidence="1">
    <location>
        <begin position="296"/>
        <end position="316"/>
    </location>
</feature>
<feature type="region of interest" description="Disordered" evidence="1">
    <location>
        <begin position="288"/>
        <end position="319"/>
    </location>
</feature>
<reference evidence="2" key="1">
    <citation type="journal article" date="2014" name="Int. J. Syst. Evol. Microbiol.">
        <title>Complete genome sequence of Corynebacterium casei LMG S-19264T (=DSM 44701T), isolated from a smear-ripened cheese.</title>
        <authorList>
            <consortium name="US DOE Joint Genome Institute (JGI-PGF)"/>
            <person name="Walter F."/>
            <person name="Albersmeier A."/>
            <person name="Kalinowski J."/>
            <person name="Ruckert C."/>
        </authorList>
    </citation>
    <scope>NUCLEOTIDE SEQUENCE</scope>
    <source>
        <strain evidence="2">JCM 13064</strain>
    </source>
</reference>
<dbReference type="Proteomes" id="UP000645217">
    <property type="component" value="Unassembled WGS sequence"/>
</dbReference>
<dbReference type="EMBL" id="BMNT01000001">
    <property type="protein sequence ID" value="GGK61468.1"/>
    <property type="molecule type" value="Genomic_DNA"/>
</dbReference>
<protein>
    <submittedName>
        <fullName evidence="2">Uncharacterized protein</fullName>
    </submittedName>
</protein>
<reference evidence="2" key="2">
    <citation type="submission" date="2020-09" db="EMBL/GenBank/DDBJ databases">
        <authorList>
            <person name="Sun Q."/>
            <person name="Ohkuma M."/>
        </authorList>
    </citation>
    <scope>NUCLEOTIDE SEQUENCE</scope>
    <source>
        <strain evidence="2">JCM 13064</strain>
    </source>
</reference>
<keyword evidence="3" id="KW-1185">Reference proteome</keyword>
<dbReference type="RefSeq" id="WP_189160879.1">
    <property type="nucleotide sequence ID" value="NZ_BMNT01000001.1"/>
</dbReference>